<evidence type="ECO:0000313" key="2">
    <source>
        <dbReference type="EMBL" id="UPK69692.1"/>
    </source>
</evidence>
<protein>
    <recommendedName>
        <fullName evidence="4">YARHG domain-containing protein</fullName>
    </recommendedName>
</protein>
<organism evidence="2 3">
    <name type="scientific">Chitinophaga filiformis</name>
    <name type="common">Myxococcus filiformis</name>
    <name type="synonym">Flexibacter filiformis</name>
    <dbReference type="NCBI Taxonomy" id="104663"/>
    <lineage>
        <taxon>Bacteria</taxon>
        <taxon>Pseudomonadati</taxon>
        <taxon>Bacteroidota</taxon>
        <taxon>Chitinophagia</taxon>
        <taxon>Chitinophagales</taxon>
        <taxon>Chitinophagaceae</taxon>
        <taxon>Chitinophaga</taxon>
    </lineage>
</organism>
<sequence>MIPSKIKYIIVIFFFLFAASVHARTASSCKTVSHSEVETLSKMHLAASMVVELPSVGFQTAFKFEEIGFNLGLDRGFLPEVGSVERGLSKYNVRGVNLVNLNFENSSKIKDLNTLIRDKYKYLGKEYCLIKDFYQDRQADIWELNLNKQSCNKKKAKLNWKASLFKESKLIFINPSDIESIGILKDADATFIYGSREANGATLITTKKGKEENLKFNLNFKSGCVKSYQISDRTFIYESSETNGAILITTKKGKEENLKFNLNFKSGCIKSYQISDATFIYGSSETNGAILITTKKGKGENLKFNLNFKSGCVKWHQISSSLKLNSSWTKSNFRCSYNNLYPGYLDHSFKLIASPTNIPHKRSFNNYYSRSTGNSTKALSDLVGKTTFHPNRELIRRRIILCLANTANYTLDKNWYKKKRKKSPENNYIAIKEQKFKSFRVKNAYLVSPVQRT</sequence>
<dbReference type="Proteomes" id="UP000830198">
    <property type="component" value="Chromosome"/>
</dbReference>
<accession>A0ABY4I1I0</accession>
<keyword evidence="3" id="KW-1185">Reference proteome</keyword>
<keyword evidence="1" id="KW-0732">Signal</keyword>
<feature type="signal peptide" evidence="1">
    <location>
        <begin position="1"/>
        <end position="23"/>
    </location>
</feature>
<evidence type="ECO:0000313" key="3">
    <source>
        <dbReference type="Proteomes" id="UP000830198"/>
    </source>
</evidence>
<name>A0ABY4I1I0_CHIFI</name>
<gene>
    <name evidence="2" type="ORF">MYF79_00125</name>
</gene>
<dbReference type="RefSeq" id="WP_247811967.1">
    <property type="nucleotide sequence ID" value="NZ_CP095855.1"/>
</dbReference>
<reference evidence="2 3" key="1">
    <citation type="submission" date="2022-04" db="EMBL/GenBank/DDBJ databases">
        <title>The arsenic-methylating capacity of Chitinophaga filiformis YT5 during chitin decomposition.</title>
        <authorList>
            <person name="Chen G."/>
            <person name="Liang Y."/>
        </authorList>
    </citation>
    <scope>NUCLEOTIDE SEQUENCE [LARGE SCALE GENOMIC DNA]</scope>
    <source>
        <strain evidence="2 3">YT5</strain>
    </source>
</reference>
<dbReference type="SUPFAM" id="SSF56935">
    <property type="entry name" value="Porins"/>
    <property type="match status" value="1"/>
</dbReference>
<proteinExistence type="predicted"/>
<dbReference type="InterPro" id="IPR037066">
    <property type="entry name" value="Plug_dom_sf"/>
</dbReference>
<dbReference type="EMBL" id="CP095855">
    <property type="protein sequence ID" value="UPK69692.1"/>
    <property type="molecule type" value="Genomic_DNA"/>
</dbReference>
<dbReference type="Gene3D" id="2.170.130.10">
    <property type="entry name" value="TonB-dependent receptor, plug domain"/>
    <property type="match status" value="1"/>
</dbReference>
<feature type="chain" id="PRO_5045778745" description="YARHG domain-containing protein" evidence="1">
    <location>
        <begin position="24"/>
        <end position="453"/>
    </location>
</feature>
<evidence type="ECO:0008006" key="4">
    <source>
        <dbReference type="Google" id="ProtNLM"/>
    </source>
</evidence>
<evidence type="ECO:0000256" key="1">
    <source>
        <dbReference type="SAM" id="SignalP"/>
    </source>
</evidence>